<dbReference type="Gene3D" id="3.90.660.50">
    <property type="match status" value="1"/>
</dbReference>
<dbReference type="Gene3D" id="3.50.50.60">
    <property type="entry name" value="FAD/NAD(P)-binding domain"/>
    <property type="match status" value="1"/>
</dbReference>
<reference evidence="2 3" key="1">
    <citation type="submission" date="2024-10" db="EMBL/GenBank/DDBJ databases">
        <title>Updated reference genomes for cyclostephanoid diatoms.</title>
        <authorList>
            <person name="Roberts W.R."/>
            <person name="Alverson A.J."/>
        </authorList>
    </citation>
    <scope>NUCLEOTIDE SEQUENCE [LARGE SCALE GENOMIC DNA]</scope>
    <source>
        <strain evidence="2 3">AJA232-27</strain>
    </source>
</reference>
<evidence type="ECO:0000256" key="1">
    <source>
        <dbReference type="SAM" id="MobiDB-lite"/>
    </source>
</evidence>
<keyword evidence="3" id="KW-1185">Reference proteome</keyword>
<evidence type="ECO:0008006" key="4">
    <source>
        <dbReference type="Google" id="ProtNLM"/>
    </source>
</evidence>
<proteinExistence type="predicted"/>
<name>A0ABD3LYG9_9STRA</name>
<dbReference type="PANTHER" id="PTHR46313">
    <property type="match status" value="1"/>
</dbReference>
<dbReference type="SUPFAM" id="SSF51905">
    <property type="entry name" value="FAD/NAD(P)-binding domain"/>
    <property type="match status" value="1"/>
</dbReference>
<gene>
    <name evidence="2" type="ORF">ACHAWU_003501</name>
</gene>
<dbReference type="AlphaFoldDB" id="A0ABD3LYG9"/>
<feature type="compositionally biased region" description="Low complexity" evidence="1">
    <location>
        <begin position="440"/>
        <end position="449"/>
    </location>
</feature>
<dbReference type="Proteomes" id="UP001530293">
    <property type="component" value="Unassembled WGS sequence"/>
</dbReference>
<feature type="region of interest" description="Disordered" evidence="1">
    <location>
        <begin position="436"/>
        <end position="458"/>
    </location>
</feature>
<dbReference type="EMBL" id="JALLBG020000293">
    <property type="protein sequence ID" value="KAL3756751.1"/>
    <property type="molecule type" value="Genomic_DNA"/>
</dbReference>
<accession>A0ABD3LYG9</accession>
<organism evidence="2 3">
    <name type="scientific">Discostella pseudostelligera</name>
    <dbReference type="NCBI Taxonomy" id="259834"/>
    <lineage>
        <taxon>Eukaryota</taxon>
        <taxon>Sar</taxon>
        <taxon>Stramenopiles</taxon>
        <taxon>Ochrophyta</taxon>
        <taxon>Bacillariophyta</taxon>
        <taxon>Coscinodiscophyceae</taxon>
        <taxon>Thalassiosirophycidae</taxon>
        <taxon>Stephanodiscales</taxon>
        <taxon>Stephanodiscaceae</taxon>
        <taxon>Discostella</taxon>
    </lineage>
</organism>
<protein>
    <recommendedName>
        <fullName evidence="4">Glucose-methanol-choline oxidoreductase C-terminal domain-containing protein</fullName>
    </recommendedName>
</protein>
<dbReference type="PANTHER" id="PTHR46313:SF3">
    <property type="entry name" value="PROLYCOPENE ISOMERASE, CHLOROPLASTIC"/>
    <property type="match status" value="1"/>
</dbReference>
<dbReference type="InterPro" id="IPR036188">
    <property type="entry name" value="FAD/NAD-bd_sf"/>
</dbReference>
<evidence type="ECO:0000313" key="3">
    <source>
        <dbReference type="Proteomes" id="UP001530293"/>
    </source>
</evidence>
<evidence type="ECO:0000313" key="2">
    <source>
        <dbReference type="EMBL" id="KAL3756751.1"/>
    </source>
</evidence>
<sequence length="577" mass="62540">MTFTFDSGPTIVLGCSHEPYNPLQQVLRAVGVDEEVEWIPYDGWGVIEHPKNPNLEKRWKLKVGPNNFEEGPLQMFPSNSSTALDEFNELREVTKPLVVGASTIPAMAMRPGSTSLVPLLRYFPSLMSIIGNGVEVSVGPFGPFMNGPIFKVTDKWLRDWLDALAFSLSGLPAERTSAAAMAYVLFDMHREGAALDYPKGGLGEVVKALVKGVEQRSNQNVELGSKVNLRRHVESIEFNDEGNRAVGLRVRRGSGTIMHVKAKEGVIFNAPIWSLRKMINNKNALRILNGDNDAAHAQPIPTVPNQSWMTSNNADPMTGRGSAIRPRHIPDNTDQTMNNLLAKCDSAEMTGSFLHLHVALDATNLDLNKLEAHYTVMDRGLEGDSASIDGVADGPCGELNMIAVSNPCVLDKTLAPEGYIVVHAYGAGNEPSCIWKESSGDTTKTSTGSPNNLQSSGERYHTSTYEALKDARATPLWRAIESIIPDARQRTVLALIGSPLTHERYLRRPYGTYGAAIEDCLKDGSTPISNLVLAGDGVFPGIGIPAVALSGASAANGMVGVVKQWLMMDELKSRGVI</sequence>
<comment type="caution">
    <text evidence="2">The sequence shown here is derived from an EMBL/GenBank/DDBJ whole genome shotgun (WGS) entry which is preliminary data.</text>
</comment>
<dbReference type="InterPro" id="IPR045892">
    <property type="entry name" value="CrtISO-like"/>
</dbReference>